<dbReference type="AlphaFoldDB" id="A0A1M5M9E4"/>
<name>A0A1M5M9E4_9FIRM</name>
<keyword evidence="4" id="KW-1185">Reference proteome</keyword>
<accession>A0A1M5M9E4</accession>
<dbReference type="InterPro" id="IPR014347">
    <property type="entry name" value="Tautomerase/MIF_sf"/>
</dbReference>
<dbReference type="OrthoDB" id="5405937at2"/>
<protein>
    <submittedName>
        <fullName evidence="3">4-oxalocrotonate tautomerase</fullName>
    </submittedName>
</protein>
<gene>
    <name evidence="3" type="ORF">SAMN04488530_10681</name>
</gene>
<organism evidence="3 4">
    <name type="scientific">Asaccharospora irregularis DSM 2635</name>
    <dbReference type="NCBI Taxonomy" id="1121321"/>
    <lineage>
        <taxon>Bacteria</taxon>
        <taxon>Bacillati</taxon>
        <taxon>Bacillota</taxon>
        <taxon>Clostridia</taxon>
        <taxon>Peptostreptococcales</taxon>
        <taxon>Peptostreptococcaceae</taxon>
        <taxon>Asaccharospora</taxon>
    </lineage>
</organism>
<evidence type="ECO:0000256" key="1">
    <source>
        <dbReference type="ARBA" id="ARBA00023235"/>
    </source>
</evidence>
<dbReference type="RefSeq" id="WP_073124670.1">
    <property type="nucleotide sequence ID" value="NZ_BAABCH010000022.1"/>
</dbReference>
<sequence>MPHISVKMYPGRTDKVKEEFAKKIQDLTVEEFGCQPCHVSVSVEDIEPENWKEEVVDNIKPEDYIIKPNF</sequence>
<dbReference type="SUPFAM" id="SSF55331">
    <property type="entry name" value="Tautomerase/MIF"/>
    <property type="match status" value="1"/>
</dbReference>
<dbReference type="Proteomes" id="UP000243255">
    <property type="component" value="Unassembled WGS sequence"/>
</dbReference>
<dbReference type="Gene3D" id="3.30.429.10">
    <property type="entry name" value="Macrophage Migration Inhibitory Factor"/>
    <property type="match status" value="1"/>
</dbReference>
<reference evidence="4" key="1">
    <citation type="submission" date="2016-11" db="EMBL/GenBank/DDBJ databases">
        <authorList>
            <person name="Varghese N."/>
            <person name="Submissions S."/>
        </authorList>
    </citation>
    <scope>NUCLEOTIDE SEQUENCE [LARGE SCALE GENOMIC DNA]</scope>
    <source>
        <strain evidence="4">DSM 2635</strain>
    </source>
</reference>
<feature type="domain" description="4-oxalocrotonate tautomerase-like" evidence="2">
    <location>
        <begin position="2"/>
        <end position="51"/>
    </location>
</feature>
<dbReference type="GO" id="GO:0016853">
    <property type="term" value="F:isomerase activity"/>
    <property type="evidence" value="ECO:0007669"/>
    <property type="project" value="UniProtKB-KW"/>
</dbReference>
<dbReference type="InterPro" id="IPR004370">
    <property type="entry name" value="4-OT-like_dom"/>
</dbReference>
<dbReference type="STRING" id="1121321.SAMN04488530_10681"/>
<keyword evidence="1" id="KW-0413">Isomerase</keyword>
<evidence type="ECO:0000313" key="4">
    <source>
        <dbReference type="Proteomes" id="UP000243255"/>
    </source>
</evidence>
<dbReference type="EMBL" id="FQWX01000006">
    <property type="protein sequence ID" value="SHG73851.1"/>
    <property type="molecule type" value="Genomic_DNA"/>
</dbReference>
<dbReference type="Pfam" id="PF01361">
    <property type="entry name" value="Tautomerase"/>
    <property type="match status" value="1"/>
</dbReference>
<proteinExistence type="predicted"/>
<evidence type="ECO:0000259" key="2">
    <source>
        <dbReference type="Pfam" id="PF01361"/>
    </source>
</evidence>
<evidence type="ECO:0000313" key="3">
    <source>
        <dbReference type="EMBL" id="SHG73851.1"/>
    </source>
</evidence>